<comment type="caution">
    <text evidence="1">The sequence shown here is derived from an EMBL/GenBank/DDBJ whole genome shotgun (WGS) entry which is preliminary data.</text>
</comment>
<accession>A0AAE0NAE1</accession>
<dbReference type="AlphaFoldDB" id="A0AAE0NAE1"/>
<protein>
    <submittedName>
        <fullName evidence="1">Uncharacterized protein</fullName>
    </submittedName>
</protein>
<evidence type="ECO:0000313" key="1">
    <source>
        <dbReference type="EMBL" id="KAK3376125.1"/>
    </source>
</evidence>
<sequence length="206" mass="22536">MASFTTIDRPMAAWSKLRTWTTSRWSSTIIDDFKQTRGEKIIRCTKLDFGVEDGAMVPSTPGSGCRGQLGTAGQVSAQCLLPKFREIPSRDNIFYLFIQPKPTPAAAAAAAGKSGLLWNNSHRNVYGRAITGGDVCWRAVENHPAATHGTHINPPAFYLVCPHCMNKIPQVAPKEEDRGCLARLARPYSKTIALATDLDVMYGAQQ</sequence>
<dbReference type="Proteomes" id="UP001287356">
    <property type="component" value="Unassembled WGS sequence"/>
</dbReference>
<name>A0AAE0NAE1_9PEZI</name>
<dbReference type="EMBL" id="JAULSN010000003">
    <property type="protein sequence ID" value="KAK3376125.1"/>
    <property type="molecule type" value="Genomic_DNA"/>
</dbReference>
<reference evidence="1" key="1">
    <citation type="journal article" date="2023" name="Mol. Phylogenet. Evol.">
        <title>Genome-scale phylogeny and comparative genomics of the fungal order Sordariales.</title>
        <authorList>
            <person name="Hensen N."/>
            <person name="Bonometti L."/>
            <person name="Westerberg I."/>
            <person name="Brannstrom I.O."/>
            <person name="Guillou S."/>
            <person name="Cros-Aarteil S."/>
            <person name="Calhoun S."/>
            <person name="Haridas S."/>
            <person name="Kuo A."/>
            <person name="Mondo S."/>
            <person name="Pangilinan J."/>
            <person name="Riley R."/>
            <person name="LaButti K."/>
            <person name="Andreopoulos B."/>
            <person name="Lipzen A."/>
            <person name="Chen C."/>
            <person name="Yan M."/>
            <person name="Daum C."/>
            <person name="Ng V."/>
            <person name="Clum A."/>
            <person name="Steindorff A."/>
            <person name="Ohm R.A."/>
            <person name="Martin F."/>
            <person name="Silar P."/>
            <person name="Natvig D.O."/>
            <person name="Lalanne C."/>
            <person name="Gautier V."/>
            <person name="Ament-Velasquez S.L."/>
            <person name="Kruys A."/>
            <person name="Hutchinson M.I."/>
            <person name="Powell A.J."/>
            <person name="Barry K."/>
            <person name="Miller A.N."/>
            <person name="Grigoriev I.V."/>
            <person name="Debuchy R."/>
            <person name="Gladieux P."/>
            <person name="Hiltunen Thoren M."/>
            <person name="Johannesson H."/>
        </authorList>
    </citation>
    <scope>NUCLEOTIDE SEQUENCE</scope>
    <source>
        <strain evidence="1">CBS 958.72</strain>
    </source>
</reference>
<proteinExistence type="predicted"/>
<keyword evidence="2" id="KW-1185">Reference proteome</keyword>
<evidence type="ECO:0000313" key="2">
    <source>
        <dbReference type="Proteomes" id="UP001287356"/>
    </source>
</evidence>
<gene>
    <name evidence="1" type="ORF">B0T24DRAFT_591808</name>
</gene>
<organism evidence="1 2">
    <name type="scientific">Lasiosphaeria ovina</name>
    <dbReference type="NCBI Taxonomy" id="92902"/>
    <lineage>
        <taxon>Eukaryota</taxon>
        <taxon>Fungi</taxon>
        <taxon>Dikarya</taxon>
        <taxon>Ascomycota</taxon>
        <taxon>Pezizomycotina</taxon>
        <taxon>Sordariomycetes</taxon>
        <taxon>Sordariomycetidae</taxon>
        <taxon>Sordariales</taxon>
        <taxon>Lasiosphaeriaceae</taxon>
        <taxon>Lasiosphaeria</taxon>
    </lineage>
</organism>
<reference evidence="1" key="2">
    <citation type="submission" date="2023-06" db="EMBL/GenBank/DDBJ databases">
        <authorList>
            <consortium name="Lawrence Berkeley National Laboratory"/>
            <person name="Haridas S."/>
            <person name="Hensen N."/>
            <person name="Bonometti L."/>
            <person name="Westerberg I."/>
            <person name="Brannstrom I.O."/>
            <person name="Guillou S."/>
            <person name="Cros-Aarteil S."/>
            <person name="Calhoun S."/>
            <person name="Kuo A."/>
            <person name="Mondo S."/>
            <person name="Pangilinan J."/>
            <person name="Riley R."/>
            <person name="Labutti K."/>
            <person name="Andreopoulos B."/>
            <person name="Lipzen A."/>
            <person name="Chen C."/>
            <person name="Yanf M."/>
            <person name="Daum C."/>
            <person name="Ng V."/>
            <person name="Clum A."/>
            <person name="Steindorff A."/>
            <person name="Ohm R."/>
            <person name="Martin F."/>
            <person name="Silar P."/>
            <person name="Natvig D."/>
            <person name="Lalanne C."/>
            <person name="Gautier V."/>
            <person name="Ament-Velasquez S.L."/>
            <person name="Kruys A."/>
            <person name="Hutchinson M.I."/>
            <person name="Powell A.J."/>
            <person name="Barry K."/>
            <person name="Miller A.N."/>
            <person name="Grigoriev I.V."/>
            <person name="Debuchy R."/>
            <person name="Gladieux P."/>
            <person name="Thoren M.H."/>
            <person name="Johannesson H."/>
        </authorList>
    </citation>
    <scope>NUCLEOTIDE SEQUENCE</scope>
    <source>
        <strain evidence="1">CBS 958.72</strain>
    </source>
</reference>